<dbReference type="HOGENOM" id="CLU_1904133_0_0_12"/>
<dbReference type="EMBL" id="JH597775">
    <property type="protein sequence ID" value="EHQ04704.1"/>
    <property type="molecule type" value="Genomic_DNA"/>
</dbReference>
<organism evidence="1 2">
    <name type="scientific">Leptonema illini DSM 21528</name>
    <dbReference type="NCBI Taxonomy" id="929563"/>
    <lineage>
        <taxon>Bacteria</taxon>
        <taxon>Pseudomonadati</taxon>
        <taxon>Spirochaetota</taxon>
        <taxon>Spirochaetia</taxon>
        <taxon>Leptospirales</taxon>
        <taxon>Leptospiraceae</taxon>
        <taxon>Leptonema</taxon>
    </lineage>
</organism>
<gene>
    <name evidence="1" type="ORF">Lepil_4226</name>
</gene>
<proteinExistence type="predicted"/>
<keyword evidence="2" id="KW-1185">Reference proteome</keyword>
<dbReference type="RefSeq" id="WP_002775991.1">
    <property type="nucleotide sequence ID" value="NZ_JH597775.1"/>
</dbReference>
<dbReference type="AlphaFoldDB" id="H2CLU3"/>
<name>H2CLU3_9LEPT</name>
<evidence type="ECO:0000313" key="2">
    <source>
        <dbReference type="Proteomes" id="UP000005737"/>
    </source>
</evidence>
<accession>H2CLU3</accession>
<dbReference type="Proteomes" id="UP000005737">
    <property type="component" value="Unassembled WGS sequence"/>
</dbReference>
<protein>
    <submittedName>
        <fullName evidence="1">Uncharacterized protein</fullName>
    </submittedName>
</protein>
<evidence type="ECO:0000313" key="1">
    <source>
        <dbReference type="EMBL" id="EHQ04704.1"/>
    </source>
</evidence>
<dbReference type="STRING" id="183.GCA_002009735_03737"/>
<reference evidence="1 2" key="1">
    <citation type="submission" date="2011-10" db="EMBL/GenBank/DDBJ databases">
        <title>The Improved High-Quality Draft genome of Leptonema illini DSM 21528.</title>
        <authorList>
            <consortium name="US DOE Joint Genome Institute (JGI-PGF)"/>
            <person name="Lucas S."/>
            <person name="Copeland A."/>
            <person name="Lapidus A."/>
            <person name="Glavina del Rio T."/>
            <person name="Dalin E."/>
            <person name="Tice H."/>
            <person name="Bruce D."/>
            <person name="Goodwin L."/>
            <person name="Pitluck S."/>
            <person name="Peters L."/>
            <person name="Mikhailova N."/>
            <person name="Held B."/>
            <person name="Kyrpides N."/>
            <person name="Mavromatis K."/>
            <person name="Ivanova N."/>
            <person name="Markowitz V."/>
            <person name="Cheng J.-F."/>
            <person name="Hugenholtz P."/>
            <person name="Woyke T."/>
            <person name="Wu D."/>
            <person name="Gronow S."/>
            <person name="Wellnitz S."/>
            <person name="Brambilla E.-M."/>
            <person name="Klenk H.-P."/>
            <person name="Eisen J.A."/>
        </authorList>
    </citation>
    <scope>NUCLEOTIDE SEQUENCE [LARGE SCALE GENOMIC DNA]</scope>
    <source>
        <strain evidence="1 2">DSM 21528</strain>
    </source>
</reference>
<sequence>MVPFDTTTRFKVLNDGLLYASSGVQTNCGGIAAILARIEESDSDAIEFIAAEKEGWQGNPDADCDVPGGRVPELFRSAVFKGALSAFQQHGITRGVCFILIEALVHEIDARESKFFEAGSCLAEGWLSLRREN</sequence>